<name>A0A2Z4GG03_9BACT</name>
<proteinExistence type="predicted"/>
<dbReference type="Gene3D" id="3.90.1140.10">
    <property type="entry name" value="Cyclic phosphodiesterase"/>
    <property type="match status" value="1"/>
</dbReference>
<reference evidence="1 2" key="1">
    <citation type="submission" date="2018-05" db="EMBL/GenBank/DDBJ databases">
        <title>Complete genome sequence of Arcticibacterium luteifluviistationis SM1504T, a cytophagaceae bacterium isolated from Arctic surface seawater.</title>
        <authorList>
            <person name="Li Y."/>
            <person name="Qin Q.-L."/>
        </authorList>
    </citation>
    <scope>NUCLEOTIDE SEQUENCE [LARGE SCALE GENOMIC DNA]</scope>
    <source>
        <strain evidence="1 2">SM1504</strain>
    </source>
</reference>
<protein>
    <recommendedName>
        <fullName evidence="3">2'-5' RNA ligase</fullName>
    </recommendedName>
</protein>
<evidence type="ECO:0000313" key="1">
    <source>
        <dbReference type="EMBL" id="AWV99975.1"/>
    </source>
</evidence>
<gene>
    <name evidence="1" type="ORF">DJ013_18105</name>
</gene>
<dbReference type="SUPFAM" id="SSF55144">
    <property type="entry name" value="LigT-like"/>
    <property type="match status" value="1"/>
</dbReference>
<dbReference type="RefSeq" id="WP_111373343.1">
    <property type="nucleotide sequence ID" value="NZ_CP029480.1"/>
</dbReference>
<dbReference type="AlphaFoldDB" id="A0A2Z4GG03"/>
<dbReference type="InterPro" id="IPR009097">
    <property type="entry name" value="Cyclic_Pdiesterase"/>
</dbReference>
<dbReference type="OrthoDB" id="1524661at2"/>
<dbReference type="Proteomes" id="UP000249873">
    <property type="component" value="Chromosome"/>
</dbReference>
<evidence type="ECO:0000313" key="2">
    <source>
        <dbReference type="Proteomes" id="UP000249873"/>
    </source>
</evidence>
<keyword evidence="2" id="KW-1185">Reference proteome</keyword>
<organism evidence="1 2">
    <name type="scientific">Arcticibacterium luteifluviistationis</name>
    <dbReference type="NCBI Taxonomy" id="1784714"/>
    <lineage>
        <taxon>Bacteria</taxon>
        <taxon>Pseudomonadati</taxon>
        <taxon>Bacteroidota</taxon>
        <taxon>Cytophagia</taxon>
        <taxon>Cytophagales</taxon>
        <taxon>Leadbetterellaceae</taxon>
        <taxon>Arcticibacterium</taxon>
    </lineage>
</organism>
<dbReference type="Pfam" id="PF13563">
    <property type="entry name" value="2_5_RNA_ligase2"/>
    <property type="match status" value="1"/>
</dbReference>
<evidence type="ECO:0008006" key="3">
    <source>
        <dbReference type="Google" id="ProtNLM"/>
    </source>
</evidence>
<sequence>MENMFASEIHFVLNVISPPTTIIEQVSAIKQDFFNRYGDYESYHSTAHITINSYPIDSNRIIPFHNKLKEFIHNYPTLDIKLNGFGFWDSSKTIFLKVKPNHILDNFKEELNIWRRLNHLKSNYEYSKVSHLTIAKSLNSSIYQDAKSYYKDKNFTGEFTSTHILSLLKTTHTNPYSPHSSFLFKE</sequence>
<accession>A0A2Z4GG03</accession>
<dbReference type="EMBL" id="CP029480">
    <property type="protein sequence ID" value="AWV99975.1"/>
    <property type="molecule type" value="Genomic_DNA"/>
</dbReference>
<dbReference type="KEGG" id="als:DJ013_18105"/>